<reference evidence="2" key="1">
    <citation type="submission" date="2016-03" db="EMBL/GenBank/DDBJ databases">
        <authorList>
            <person name="Ploux O."/>
        </authorList>
    </citation>
    <scope>NUCLEOTIDE SEQUENCE [LARGE SCALE GENOMIC DNA]</scope>
    <source>
        <strain evidence="2">UK7</strain>
    </source>
</reference>
<dbReference type="EMBL" id="FJUW01000049">
    <property type="protein sequence ID" value="CZT09171.1"/>
    <property type="molecule type" value="Genomic_DNA"/>
</dbReference>
<accession>A0A1E1LF61</accession>
<dbReference type="InParanoid" id="A0A1E1LF61"/>
<keyword evidence="2" id="KW-1185">Reference proteome</keyword>
<proteinExistence type="predicted"/>
<dbReference type="AlphaFoldDB" id="A0A1E1LF61"/>
<dbReference type="Proteomes" id="UP000178129">
    <property type="component" value="Unassembled WGS sequence"/>
</dbReference>
<sequence>MSTTTSEIPLCRLSNKGYTSSLLSTNSSFSTSHVSSLAPTEQSLTSSRSVIFKPATSLQIQAAGKSVSSLPISMYELCIPIFTYEENGMAKRPKWLSVRPKRKSGSCVLVDAEDESQTTIARTTYRFGPGRPPVVRIGRDEDRSEEDDETDLADYHDLDNKAASAQVFDSNISTNKSGVEEFPLKVKRILSRTTHFTSHRYGRFEWHYCSRKEKASFTSKSTTVSSPPRNLLVLEKIFKNGHEREIGRLRVAQLIRGDGTRTPGTKYSTAGNGGRLEMCLERDGEEGMEVLIDEVTVLSTVLIMLKKEIDDQG</sequence>
<evidence type="ECO:0000313" key="1">
    <source>
        <dbReference type="EMBL" id="CZT09171.1"/>
    </source>
</evidence>
<evidence type="ECO:0000313" key="2">
    <source>
        <dbReference type="Proteomes" id="UP000178129"/>
    </source>
</evidence>
<gene>
    <name evidence="1" type="ORF">RCO7_04045</name>
</gene>
<dbReference type="STRING" id="914237.A0A1E1LF61"/>
<organism evidence="1 2">
    <name type="scientific">Rhynchosporium graminicola</name>
    <dbReference type="NCBI Taxonomy" id="2792576"/>
    <lineage>
        <taxon>Eukaryota</taxon>
        <taxon>Fungi</taxon>
        <taxon>Dikarya</taxon>
        <taxon>Ascomycota</taxon>
        <taxon>Pezizomycotina</taxon>
        <taxon>Leotiomycetes</taxon>
        <taxon>Helotiales</taxon>
        <taxon>Ploettnerulaceae</taxon>
        <taxon>Rhynchosporium</taxon>
    </lineage>
</organism>
<protein>
    <submittedName>
        <fullName evidence="1">Uncharacterized protein</fullName>
    </submittedName>
</protein>
<comment type="caution">
    <text evidence="1">The sequence shown here is derived from an EMBL/GenBank/DDBJ whole genome shotgun (WGS) entry which is preliminary data.</text>
</comment>
<name>A0A1E1LF61_9HELO</name>